<evidence type="ECO:0000256" key="4">
    <source>
        <dbReference type="ARBA" id="ARBA00022692"/>
    </source>
</evidence>
<dbReference type="InterPro" id="IPR051907">
    <property type="entry name" value="DoxX-like_oxidoreductase"/>
</dbReference>
<accession>A0A6J4N3D8</accession>
<feature type="transmembrane region" description="Helical" evidence="8">
    <location>
        <begin position="76"/>
        <end position="96"/>
    </location>
</feature>
<evidence type="ECO:0000256" key="1">
    <source>
        <dbReference type="ARBA" id="ARBA00004651"/>
    </source>
</evidence>
<evidence type="ECO:0000256" key="6">
    <source>
        <dbReference type="ARBA" id="ARBA00023136"/>
    </source>
</evidence>
<name>A0A6J4N3D8_9CHLR</name>
<proteinExistence type="inferred from homology"/>
<sequence>MAKRTQGSAGDVGLLIARATAGGLLAGHGAQKLFGLFGGYGIQGTAGWLESTGMKPGKFWAYVAGGSEFASGLSMALGFLTPIGAVSAFAPMLTAWNKVHMGKPVWGTEGGPEMPILYMTLATMVGLAGPGRYSVDQALDIDVPAWMVAATAAGVAAGVAYSISSKPPEPEEPSADEALAAQGTGTGDAQE</sequence>
<dbReference type="Pfam" id="PF07681">
    <property type="entry name" value="DoxX"/>
    <property type="match status" value="1"/>
</dbReference>
<keyword evidence="6 8" id="KW-0472">Membrane</keyword>
<reference evidence="9" key="1">
    <citation type="submission" date="2020-02" db="EMBL/GenBank/DDBJ databases">
        <authorList>
            <person name="Meier V. D."/>
        </authorList>
    </citation>
    <scope>NUCLEOTIDE SEQUENCE</scope>
    <source>
        <strain evidence="9">AVDCRST_MAG93</strain>
    </source>
</reference>
<comment type="subcellular location">
    <subcellularLocation>
        <location evidence="1">Cell membrane</location>
        <topology evidence="1">Multi-pass membrane protein</topology>
    </subcellularLocation>
</comment>
<comment type="similarity">
    <text evidence="2">Belongs to the DoxX family.</text>
</comment>
<dbReference type="GO" id="GO:0005886">
    <property type="term" value="C:plasma membrane"/>
    <property type="evidence" value="ECO:0007669"/>
    <property type="project" value="UniProtKB-SubCell"/>
</dbReference>
<dbReference type="PANTHER" id="PTHR33452">
    <property type="entry name" value="OXIDOREDUCTASE CATD-RELATED"/>
    <property type="match status" value="1"/>
</dbReference>
<dbReference type="PANTHER" id="PTHR33452:SF1">
    <property type="entry name" value="INNER MEMBRANE PROTEIN YPHA-RELATED"/>
    <property type="match status" value="1"/>
</dbReference>
<evidence type="ECO:0000256" key="7">
    <source>
        <dbReference type="SAM" id="MobiDB-lite"/>
    </source>
</evidence>
<evidence type="ECO:0000313" key="9">
    <source>
        <dbReference type="EMBL" id="CAA9375243.1"/>
    </source>
</evidence>
<feature type="transmembrane region" description="Helical" evidence="8">
    <location>
        <begin position="116"/>
        <end position="133"/>
    </location>
</feature>
<keyword evidence="5 8" id="KW-1133">Transmembrane helix</keyword>
<evidence type="ECO:0000256" key="2">
    <source>
        <dbReference type="ARBA" id="ARBA00006679"/>
    </source>
</evidence>
<protein>
    <submittedName>
        <fullName evidence="9">Membrane protein, distant similarity to thiosulphate:quinone oxidoreductase DoxD</fullName>
    </submittedName>
</protein>
<feature type="region of interest" description="Disordered" evidence="7">
    <location>
        <begin position="164"/>
        <end position="191"/>
    </location>
</feature>
<evidence type="ECO:0000256" key="8">
    <source>
        <dbReference type="SAM" id="Phobius"/>
    </source>
</evidence>
<keyword evidence="3" id="KW-1003">Cell membrane</keyword>
<dbReference type="InterPro" id="IPR032808">
    <property type="entry name" value="DoxX"/>
</dbReference>
<evidence type="ECO:0000256" key="3">
    <source>
        <dbReference type="ARBA" id="ARBA00022475"/>
    </source>
</evidence>
<feature type="transmembrane region" description="Helical" evidence="8">
    <location>
        <begin position="145"/>
        <end position="163"/>
    </location>
</feature>
<dbReference type="EMBL" id="CADCTR010002944">
    <property type="protein sequence ID" value="CAA9375243.1"/>
    <property type="molecule type" value="Genomic_DNA"/>
</dbReference>
<gene>
    <name evidence="9" type="ORF">AVDCRST_MAG93-8764</name>
</gene>
<evidence type="ECO:0000256" key="5">
    <source>
        <dbReference type="ARBA" id="ARBA00022989"/>
    </source>
</evidence>
<keyword evidence="4 8" id="KW-0812">Transmembrane</keyword>
<dbReference type="AlphaFoldDB" id="A0A6J4N3D8"/>
<organism evidence="9">
    <name type="scientific">uncultured Chloroflexia bacterium</name>
    <dbReference type="NCBI Taxonomy" id="1672391"/>
    <lineage>
        <taxon>Bacteria</taxon>
        <taxon>Bacillati</taxon>
        <taxon>Chloroflexota</taxon>
        <taxon>Chloroflexia</taxon>
        <taxon>environmental samples</taxon>
    </lineage>
</organism>